<evidence type="ECO:0000256" key="7">
    <source>
        <dbReference type="SAM" id="MobiDB-lite"/>
    </source>
</evidence>
<dbReference type="GO" id="GO:0006412">
    <property type="term" value="P:translation"/>
    <property type="evidence" value="ECO:0007669"/>
    <property type="project" value="UniProtKB-UniRule"/>
</dbReference>
<dbReference type="GO" id="GO:0019843">
    <property type="term" value="F:rRNA binding"/>
    <property type="evidence" value="ECO:0007669"/>
    <property type="project" value="UniProtKB-UniRule"/>
</dbReference>
<keyword evidence="2 6" id="KW-0699">rRNA-binding</keyword>
<comment type="function">
    <text evidence="6">One of the primary rRNA binding proteins, this protein initially binds near the 5'-end of the 23S rRNA. It is important during the early stages of 50S assembly. It makes multiple contacts with different domains of the 23S rRNA in the assembled 50S subunit and ribosome.</text>
</comment>
<dbReference type="RefSeq" id="WP_211312679.1">
    <property type="nucleotide sequence ID" value="NZ_BAAABL010000084.1"/>
</dbReference>
<evidence type="ECO:0000256" key="5">
    <source>
        <dbReference type="ARBA" id="ARBA00023274"/>
    </source>
</evidence>
<comment type="caution">
    <text evidence="8">The sequence shown here is derived from an EMBL/GenBank/DDBJ whole genome shotgun (WGS) entry which is preliminary data.</text>
</comment>
<dbReference type="EMBL" id="BAAABL010000084">
    <property type="protein sequence ID" value="GAA0311170.1"/>
    <property type="molecule type" value="Genomic_DNA"/>
</dbReference>
<proteinExistence type="inferred from homology"/>
<sequence length="250" mass="26703">MQVTVRGLDGDDAGSVDLPEVFETAYRPDLIRRTVLAAQANRKQQYGADEYAGLRTPAESMGSGRGMAHVPQTNGRGARVPQTVGGRKAHPPKAEKDQGKTVNKKERKLATRSAIAATTDGDLVAERGHEFDDDLELPLVVSDDFEDLVKTQEVASFLEAVGAHDDIERADDGKTVRAGQGKLRGRKYREPSSVLFVTSSETGPSKAARNLAGVDVATAAEVNAEDLAPGAHAGRLTVWTESALSEVAER</sequence>
<keyword evidence="9" id="KW-1185">Reference proteome</keyword>
<dbReference type="Gene3D" id="3.40.1370.10">
    <property type="match status" value="1"/>
</dbReference>
<dbReference type="HAMAP" id="MF_01328_A">
    <property type="entry name" value="Ribosomal_uL4_A"/>
    <property type="match status" value="1"/>
</dbReference>
<dbReference type="SUPFAM" id="SSF52166">
    <property type="entry name" value="Ribosomal protein L4"/>
    <property type="match status" value="1"/>
</dbReference>
<keyword evidence="3 6" id="KW-0694">RNA-binding</keyword>
<evidence type="ECO:0000256" key="1">
    <source>
        <dbReference type="ARBA" id="ARBA00010528"/>
    </source>
</evidence>
<dbReference type="Proteomes" id="UP001500837">
    <property type="component" value="Unassembled WGS sequence"/>
</dbReference>
<dbReference type="PROSITE" id="PS00939">
    <property type="entry name" value="RIBOSOMAL_L1E"/>
    <property type="match status" value="1"/>
</dbReference>
<evidence type="ECO:0000256" key="3">
    <source>
        <dbReference type="ARBA" id="ARBA00022884"/>
    </source>
</evidence>
<comment type="subunit">
    <text evidence="6">Part of the 50S ribosomal subunit.</text>
</comment>
<name>A0AAV3S9Q9_9EURY</name>
<dbReference type="GO" id="GO:0005840">
    <property type="term" value="C:ribosome"/>
    <property type="evidence" value="ECO:0007669"/>
    <property type="project" value="UniProtKB-KW"/>
</dbReference>
<keyword evidence="4 6" id="KW-0689">Ribosomal protein</keyword>
<dbReference type="InterPro" id="IPR045240">
    <property type="entry name" value="Ribosomal_uL4_euk/arch"/>
</dbReference>
<evidence type="ECO:0000256" key="4">
    <source>
        <dbReference type="ARBA" id="ARBA00022980"/>
    </source>
</evidence>
<comment type="similarity">
    <text evidence="1 6">Belongs to the universal ribosomal protein uL4 family.</text>
</comment>
<evidence type="ECO:0000256" key="6">
    <source>
        <dbReference type="HAMAP-Rule" id="MF_01328"/>
    </source>
</evidence>
<comment type="function">
    <text evidence="6">Forms part of the polypeptide exit tunnel.</text>
</comment>
<dbReference type="InterPro" id="IPR019970">
    <property type="entry name" value="Ribosomall_uL4-arc"/>
</dbReference>
<organism evidence="8 9">
    <name type="scientific">Halarchaeum salinum</name>
    <dbReference type="NCBI Taxonomy" id="489912"/>
    <lineage>
        <taxon>Archaea</taxon>
        <taxon>Methanobacteriati</taxon>
        <taxon>Methanobacteriota</taxon>
        <taxon>Stenosarchaea group</taxon>
        <taxon>Halobacteria</taxon>
        <taxon>Halobacteriales</taxon>
        <taxon>Halobacteriaceae</taxon>
    </lineage>
</organism>
<dbReference type="Pfam" id="PF00573">
    <property type="entry name" value="Ribosomal_L4"/>
    <property type="match status" value="1"/>
</dbReference>
<dbReference type="InterPro" id="IPR023574">
    <property type="entry name" value="Ribosomal_uL4_dom_sf"/>
</dbReference>
<feature type="region of interest" description="Disordered" evidence="7">
    <location>
        <begin position="58"/>
        <end position="110"/>
    </location>
</feature>
<dbReference type="GO" id="GO:0003735">
    <property type="term" value="F:structural constituent of ribosome"/>
    <property type="evidence" value="ECO:0007669"/>
    <property type="project" value="InterPro"/>
</dbReference>
<evidence type="ECO:0000313" key="9">
    <source>
        <dbReference type="Proteomes" id="UP001500837"/>
    </source>
</evidence>
<dbReference type="PANTHER" id="PTHR19431">
    <property type="entry name" value="60S RIBOSOMAL PROTEIN L4"/>
    <property type="match status" value="1"/>
</dbReference>
<reference evidence="8 9" key="1">
    <citation type="journal article" date="2019" name="Int. J. Syst. Evol. Microbiol.">
        <title>The Global Catalogue of Microorganisms (GCM) 10K type strain sequencing project: providing services to taxonomists for standard genome sequencing and annotation.</title>
        <authorList>
            <consortium name="The Broad Institute Genomics Platform"/>
            <consortium name="The Broad Institute Genome Sequencing Center for Infectious Disease"/>
            <person name="Wu L."/>
            <person name="Ma J."/>
        </authorList>
    </citation>
    <scope>NUCLEOTIDE SEQUENCE [LARGE SCALE GENOMIC DNA]</scope>
    <source>
        <strain evidence="8 9">JCM 16330</strain>
    </source>
</reference>
<dbReference type="InterPro" id="IPR013000">
    <property type="entry name" value="Ribosomal_uL4_euk/arc_CS"/>
</dbReference>
<gene>
    <name evidence="8" type="primary">rpl4p</name>
    <name evidence="6" type="synonym">rpl4</name>
    <name evidence="8" type="ORF">GCM10009066_25580</name>
</gene>
<dbReference type="AlphaFoldDB" id="A0AAV3S9Q9"/>
<dbReference type="NCBIfam" id="TIGR03672">
    <property type="entry name" value="rpl4p_arch"/>
    <property type="match status" value="1"/>
</dbReference>
<accession>A0AAV3S9Q9</accession>
<dbReference type="InterPro" id="IPR002136">
    <property type="entry name" value="Ribosomal_uL4"/>
</dbReference>
<evidence type="ECO:0000313" key="8">
    <source>
        <dbReference type="EMBL" id="GAA0311170.1"/>
    </source>
</evidence>
<keyword evidence="5 6" id="KW-0687">Ribonucleoprotein</keyword>
<protein>
    <recommendedName>
        <fullName evidence="6">Large ribosomal subunit protein uL4</fullName>
    </recommendedName>
</protein>
<evidence type="ECO:0000256" key="2">
    <source>
        <dbReference type="ARBA" id="ARBA00022730"/>
    </source>
</evidence>
<dbReference type="GO" id="GO:1990904">
    <property type="term" value="C:ribonucleoprotein complex"/>
    <property type="evidence" value="ECO:0007669"/>
    <property type="project" value="UniProtKB-KW"/>
</dbReference>